<evidence type="ECO:0000313" key="2">
    <source>
        <dbReference type="Proteomes" id="UP000295717"/>
    </source>
</evidence>
<evidence type="ECO:0000313" key="1">
    <source>
        <dbReference type="EMBL" id="TCT19702.1"/>
    </source>
</evidence>
<keyword evidence="2" id="KW-1185">Reference proteome</keyword>
<dbReference type="RefSeq" id="WP_132977759.1">
    <property type="nucleotide sequence ID" value="NZ_SMAO01000007.1"/>
</dbReference>
<dbReference type="NCBIfam" id="TIGR02684">
    <property type="entry name" value="dnstrm_HI1420"/>
    <property type="match status" value="1"/>
</dbReference>
<dbReference type="OrthoDB" id="9798416at2"/>
<dbReference type="Gene3D" id="1.10.260.40">
    <property type="entry name" value="lambda repressor-like DNA-binding domains"/>
    <property type="match status" value="1"/>
</dbReference>
<dbReference type="EMBL" id="SMAO01000007">
    <property type="protein sequence ID" value="TCT19702.1"/>
    <property type="molecule type" value="Genomic_DNA"/>
</dbReference>
<dbReference type="InterPro" id="IPR014057">
    <property type="entry name" value="HI1420"/>
</dbReference>
<sequence>MTRKIKIADLPEFDITEHLDSEEAIAAYLTAVIEENDPSELAHALGMVARARGMTQVAQDAGLAREALYKALRPGAQPRFDTVQRVCAALGVKLSVTAAHTTPDTLAR</sequence>
<dbReference type="InterPro" id="IPR001387">
    <property type="entry name" value="Cro/C1-type_HTH"/>
</dbReference>
<gene>
    <name evidence="1" type="ORF">EDC35_10730</name>
</gene>
<dbReference type="GO" id="GO:0003677">
    <property type="term" value="F:DNA binding"/>
    <property type="evidence" value="ECO:0007669"/>
    <property type="project" value="InterPro"/>
</dbReference>
<dbReference type="AlphaFoldDB" id="A0A4V2V137"/>
<comment type="caution">
    <text evidence="1">The sequence shown here is derived from an EMBL/GenBank/DDBJ whole genome shotgun (WGS) entry which is preliminary data.</text>
</comment>
<proteinExistence type="predicted"/>
<dbReference type="PANTHER" id="PTHR40275:SF1">
    <property type="entry name" value="SSL7038 PROTEIN"/>
    <property type="match status" value="1"/>
</dbReference>
<dbReference type="InterPro" id="IPR010982">
    <property type="entry name" value="Lambda_DNA-bd_dom_sf"/>
</dbReference>
<dbReference type="Proteomes" id="UP000295717">
    <property type="component" value="Unassembled WGS sequence"/>
</dbReference>
<reference evidence="1 2" key="1">
    <citation type="submission" date="2019-03" db="EMBL/GenBank/DDBJ databases">
        <title>Genomic Encyclopedia of Type Strains, Phase IV (KMG-IV): sequencing the most valuable type-strain genomes for metagenomic binning, comparative biology and taxonomic classification.</title>
        <authorList>
            <person name="Goeker M."/>
        </authorList>
    </citation>
    <scope>NUCLEOTIDE SEQUENCE [LARGE SCALE GENOMIC DNA]</scope>
    <source>
        <strain evidence="1 2">DSM 13587</strain>
    </source>
</reference>
<dbReference type="Pfam" id="PF21716">
    <property type="entry name" value="dnstrm_HI1420"/>
    <property type="match status" value="1"/>
</dbReference>
<dbReference type="CDD" id="cd00093">
    <property type="entry name" value="HTH_XRE"/>
    <property type="match status" value="1"/>
</dbReference>
<protein>
    <submittedName>
        <fullName evidence="1">Putative addiction module antidote protein</fullName>
    </submittedName>
</protein>
<name>A0A4V2V137_9GAMM</name>
<dbReference type="PANTHER" id="PTHR40275">
    <property type="entry name" value="SSL7038 PROTEIN"/>
    <property type="match status" value="1"/>
</dbReference>
<organism evidence="1 2">
    <name type="scientific">Thiobaca trueperi</name>
    <dbReference type="NCBI Taxonomy" id="127458"/>
    <lineage>
        <taxon>Bacteria</taxon>
        <taxon>Pseudomonadati</taxon>
        <taxon>Pseudomonadota</taxon>
        <taxon>Gammaproteobacteria</taxon>
        <taxon>Chromatiales</taxon>
        <taxon>Chromatiaceae</taxon>
        <taxon>Thiobaca</taxon>
    </lineage>
</organism>
<accession>A0A4V2V137</accession>
<dbReference type="SUPFAM" id="SSF47413">
    <property type="entry name" value="lambda repressor-like DNA-binding domains"/>
    <property type="match status" value="1"/>
</dbReference>